<dbReference type="GO" id="GO:0051082">
    <property type="term" value="F:unfolded protein binding"/>
    <property type="evidence" value="ECO:0007669"/>
    <property type="project" value="TreeGrafter"/>
</dbReference>
<evidence type="ECO:0000313" key="4">
    <source>
        <dbReference type="EMBL" id="GAX11340.1"/>
    </source>
</evidence>
<dbReference type="InterPro" id="IPR016024">
    <property type="entry name" value="ARM-type_fold"/>
</dbReference>
<reference evidence="4 5" key="1">
    <citation type="journal article" date="2015" name="Plant Cell">
        <title>Oil accumulation by the oleaginous diatom Fistulifera solaris as revealed by the genome and transcriptome.</title>
        <authorList>
            <person name="Tanaka T."/>
            <person name="Maeda Y."/>
            <person name="Veluchamy A."/>
            <person name="Tanaka M."/>
            <person name="Abida H."/>
            <person name="Marechal E."/>
            <person name="Bowler C."/>
            <person name="Muto M."/>
            <person name="Sunaga Y."/>
            <person name="Tanaka M."/>
            <person name="Yoshino T."/>
            <person name="Taniguchi T."/>
            <person name="Fukuda Y."/>
            <person name="Nemoto M."/>
            <person name="Matsumoto M."/>
            <person name="Wong P.S."/>
            <person name="Aburatani S."/>
            <person name="Fujibuchi W."/>
        </authorList>
    </citation>
    <scope>NUCLEOTIDE SEQUENCE [LARGE SCALE GENOMIC DNA]</scope>
    <source>
        <strain evidence="4 5">JPCC DA0580</strain>
    </source>
</reference>
<evidence type="ECO:0000259" key="3">
    <source>
        <dbReference type="Pfam" id="PF25567"/>
    </source>
</evidence>
<feature type="region of interest" description="Disordered" evidence="2">
    <location>
        <begin position="1"/>
        <end position="26"/>
    </location>
</feature>
<comment type="similarity">
    <text evidence="1">Belongs to the nuclear import and ribosome assembly adapter family.</text>
</comment>
<proteinExistence type="inferred from homology"/>
<dbReference type="PANTHER" id="PTHR13347:SF1">
    <property type="entry name" value="HEAT REPEAT-CONTAINING PROTEIN 3"/>
    <property type="match status" value="1"/>
</dbReference>
<protein>
    <recommendedName>
        <fullName evidence="3">SYO1-like TPR repeats domain-containing protein</fullName>
    </recommendedName>
</protein>
<evidence type="ECO:0000256" key="2">
    <source>
        <dbReference type="SAM" id="MobiDB-lite"/>
    </source>
</evidence>
<comment type="caution">
    <text evidence="4">The sequence shown here is derived from an EMBL/GenBank/DDBJ whole genome shotgun (WGS) entry which is preliminary data.</text>
</comment>
<keyword evidence="5" id="KW-1185">Reference proteome</keyword>
<organism evidence="4 5">
    <name type="scientific">Fistulifera solaris</name>
    <name type="common">Oleaginous diatom</name>
    <dbReference type="NCBI Taxonomy" id="1519565"/>
    <lineage>
        <taxon>Eukaryota</taxon>
        <taxon>Sar</taxon>
        <taxon>Stramenopiles</taxon>
        <taxon>Ochrophyta</taxon>
        <taxon>Bacillariophyta</taxon>
        <taxon>Bacillariophyceae</taxon>
        <taxon>Bacillariophycidae</taxon>
        <taxon>Naviculales</taxon>
        <taxon>Naviculaceae</taxon>
        <taxon>Fistulifera</taxon>
    </lineage>
</organism>
<dbReference type="Pfam" id="PF25567">
    <property type="entry name" value="TPR_SYO1"/>
    <property type="match status" value="1"/>
</dbReference>
<feature type="region of interest" description="Disordered" evidence="2">
    <location>
        <begin position="334"/>
        <end position="364"/>
    </location>
</feature>
<feature type="compositionally biased region" description="Basic and acidic residues" evidence="2">
    <location>
        <begin position="339"/>
        <end position="350"/>
    </location>
</feature>
<dbReference type="InParanoid" id="A0A1Z5JBF8"/>
<evidence type="ECO:0000313" key="5">
    <source>
        <dbReference type="Proteomes" id="UP000198406"/>
    </source>
</evidence>
<sequence length="680" mass="76838">MGKNTKRKHRRKQQLGNPQDERVHEGPSIVAKLRHNDPKMRHAALAALVHISSKMHPTTLQAVRDQLMDRTHTECASMAAACLSNFLAFSLEKDDFHALTAGWVLLLVERLRDCYQQIESSNNGATILSSTQLYLLWELAERCWTCLVHLVENNPLAMERLLRSASLQQDVTQLLVSFLHLKCSVDHQTLVDALHTMATRCLHSMWDDNGDLIASWAVTPTVYQSLELLISFLRDTASTTARLHVIGAWCSFWSWTQQNSFQWGTLQPSIVLHDCLTILRQTLVWDAPARALQIAHLVTLYRTHQKEEADEVLEKQIVSDQQKKKEPAKLIARRLKEKRKQDENRPKDTTTEIPTDSAMQEEPSLDWESALDQWLSSIRPLQLALEITANLSIGISTTSDDATEDGDELMIDSHTSMNAELRQLLLDTSIPDCIVELMRHLYQPLWSDASTQDAAVAIRSTIGDLQSKVAVCVGHCVTSLQDDHRSWNVDAVALWNHLTQASQAVADENATESLFASMVMALQSAKGNAILHSFELKDVEFLLHQLKLTKFTVGARDLICMLGIILCSSFERDGFRYHTSEVNETVAQTLIDMGTSAAERHSAVILSETFRVLMDVYGNDDCHPRIFDSLNMLGYFQKYVPALKQCIHLSRDASPDEIRQWKETASNASRFIQYKKGYGN</sequence>
<dbReference type="SUPFAM" id="SSF48371">
    <property type="entry name" value="ARM repeat"/>
    <property type="match status" value="1"/>
</dbReference>
<feature type="domain" description="SYO1-like TPR repeats" evidence="3">
    <location>
        <begin position="420"/>
        <end position="676"/>
    </location>
</feature>
<dbReference type="Proteomes" id="UP000198406">
    <property type="component" value="Unassembled WGS sequence"/>
</dbReference>
<dbReference type="GO" id="GO:0042273">
    <property type="term" value="P:ribosomal large subunit biogenesis"/>
    <property type="evidence" value="ECO:0007669"/>
    <property type="project" value="TreeGrafter"/>
</dbReference>
<dbReference type="EMBL" id="BDSP01000041">
    <property type="protein sequence ID" value="GAX11340.1"/>
    <property type="molecule type" value="Genomic_DNA"/>
</dbReference>
<evidence type="ECO:0000256" key="1">
    <source>
        <dbReference type="ARBA" id="ARBA00049983"/>
    </source>
</evidence>
<dbReference type="InterPro" id="IPR057990">
    <property type="entry name" value="TPR_SYO1"/>
</dbReference>
<dbReference type="InterPro" id="IPR052616">
    <property type="entry name" value="SYO1-like"/>
</dbReference>
<dbReference type="Gene3D" id="1.25.10.10">
    <property type="entry name" value="Leucine-rich Repeat Variant"/>
    <property type="match status" value="1"/>
</dbReference>
<dbReference type="OrthoDB" id="49000at2759"/>
<dbReference type="AlphaFoldDB" id="A0A1Z5JBF8"/>
<dbReference type="PANTHER" id="PTHR13347">
    <property type="entry name" value="HEAT REPEAT-CONTAINING PROTEIN 3"/>
    <property type="match status" value="1"/>
</dbReference>
<gene>
    <name evidence="4" type="ORF">FisN_22Lh008</name>
</gene>
<feature type="compositionally biased region" description="Basic residues" evidence="2">
    <location>
        <begin position="1"/>
        <end position="13"/>
    </location>
</feature>
<name>A0A1Z5JBF8_FISSO</name>
<dbReference type="GO" id="GO:0006606">
    <property type="term" value="P:protein import into nucleus"/>
    <property type="evidence" value="ECO:0007669"/>
    <property type="project" value="TreeGrafter"/>
</dbReference>
<accession>A0A1Z5JBF8</accession>
<dbReference type="InterPro" id="IPR011989">
    <property type="entry name" value="ARM-like"/>
</dbReference>